<dbReference type="Proteomes" id="UP000232638">
    <property type="component" value="Chromosome"/>
</dbReference>
<evidence type="ECO:0000313" key="2">
    <source>
        <dbReference type="Proteomes" id="UP000232638"/>
    </source>
</evidence>
<dbReference type="RefSeq" id="WP_100917871.1">
    <property type="nucleotide sequence ID" value="NZ_CP020370.1"/>
</dbReference>
<dbReference type="KEGG" id="tsy:THSYN_03170"/>
<keyword evidence="2" id="KW-1185">Reference proteome</keyword>
<evidence type="ECO:0000313" key="1">
    <source>
        <dbReference type="EMBL" id="AUB80062.1"/>
    </source>
</evidence>
<protein>
    <recommendedName>
        <fullName evidence="3">ABC-type transport auxiliary lipoprotein component domain-containing protein</fullName>
    </recommendedName>
</protein>
<evidence type="ECO:0008006" key="3">
    <source>
        <dbReference type="Google" id="ProtNLM"/>
    </source>
</evidence>
<organism evidence="1 2">
    <name type="scientific">Candidatus Thiodictyon syntrophicum</name>
    <dbReference type="NCBI Taxonomy" id="1166950"/>
    <lineage>
        <taxon>Bacteria</taxon>
        <taxon>Pseudomonadati</taxon>
        <taxon>Pseudomonadota</taxon>
        <taxon>Gammaproteobacteria</taxon>
        <taxon>Chromatiales</taxon>
        <taxon>Chromatiaceae</taxon>
        <taxon>Thiodictyon</taxon>
    </lineage>
</organism>
<proteinExistence type="predicted"/>
<dbReference type="EMBL" id="CP020370">
    <property type="protein sequence ID" value="AUB80062.1"/>
    <property type="molecule type" value="Genomic_DNA"/>
</dbReference>
<name>A0A2K8U399_9GAMM</name>
<accession>A0A2K8U399</accession>
<reference evidence="1 2" key="1">
    <citation type="submission" date="2017-03" db="EMBL/GenBank/DDBJ databases">
        <title>Complete genome sequence of Candidatus 'Thiodictyon syntrophicum' sp. nov. strain Cad16T, a photolithoautotroph purple sulfur bacterium isolated from an alpine meromictic lake.</title>
        <authorList>
            <person name="Luedin S.M."/>
            <person name="Pothier J.F."/>
            <person name="Danza F."/>
            <person name="Storelli N."/>
            <person name="Wittwer M."/>
            <person name="Tonolla M."/>
        </authorList>
    </citation>
    <scope>NUCLEOTIDE SEQUENCE [LARGE SCALE GENOMIC DNA]</scope>
    <source>
        <strain evidence="1 2">Cad16T</strain>
    </source>
</reference>
<dbReference type="AlphaFoldDB" id="A0A2K8U399"/>
<sequence length="203" mass="22143">MPTFYRLLLVLLTSVAIAGCGASKALKPEDLAAIRSVSVDKSVRITNRPFIIGSEASLGVLFGVAGAATAATMQQSAAEKFTSFLKDSGIDVGEIVREQFTQRLKRDPRFGKLVADDGRDRFLLEVPVFGITKTNALSSYWVAMLRVNYQLKTADGRLVAEDWAAPTPFSEQTKFTMEEIRANPKILRKAFAEQAAAVVAKLL</sequence>
<dbReference type="PROSITE" id="PS51257">
    <property type="entry name" value="PROKAR_LIPOPROTEIN"/>
    <property type="match status" value="1"/>
</dbReference>
<gene>
    <name evidence="1" type="ORF">THSYN_03170</name>
</gene>